<dbReference type="CDD" id="cd04019">
    <property type="entry name" value="C2C_MCTP_PRT_plant"/>
    <property type="match status" value="1"/>
</dbReference>
<dbReference type="PANTHER" id="PTHR31425:SF50">
    <property type="entry name" value="FT-INTERACTING PROTEIN 3-RELATED"/>
    <property type="match status" value="1"/>
</dbReference>
<keyword evidence="7 9" id="KW-0472">Membrane</keyword>
<comment type="similarity">
    <text evidence="2">Belongs to the MCTP family.</text>
</comment>
<evidence type="ECO:0000256" key="3">
    <source>
        <dbReference type="ARBA" id="ARBA00022692"/>
    </source>
</evidence>
<evidence type="ECO:0000256" key="5">
    <source>
        <dbReference type="ARBA" id="ARBA00022837"/>
    </source>
</evidence>
<dbReference type="Pfam" id="PF00168">
    <property type="entry name" value="C2"/>
    <property type="match status" value="3"/>
</dbReference>
<dbReference type="GO" id="GO:0016020">
    <property type="term" value="C:membrane"/>
    <property type="evidence" value="ECO:0007669"/>
    <property type="project" value="UniProtKB-SubCell"/>
</dbReference>
<organism evidence="11 12">
    <name type="scientific">Cucurbita moschata</name>
    <name type="common">Winter crookneck squash</name>
    <name type="synonym">Cucurbita pepo var. moschata</name>
    <dbReference type="NCBI Taxonomy" id="3662"/>
    <lineage>
        <taxon>Eukaryota</taxon>
        <taxon>Viridiplantae</taxon>
        <taxon>Streptophyta</taxon>
        <taxon>Embryophyta</taxon>
        <taxon>Tracheophyta</taxon>
        <taxon>Spermatophyta</taxon>
        <taxon>Magnoliopsida</taxon>
        <taxon>eudicotyledons</taxon>
        <taxon>Gunneridae</taxon>
        <taxon>Pentapetalae</taxon>
        <taxon>rosids</taxon>
        <taxon>fabids</taxon>
        <taxon>Cucurbitales</taxon>
        <taxon>Cucurbitaceae</taxon>
        <taxon>Cucurbiteae</taxon>
        <taxon>Cucurbita</taxon>
    </lineage>
</organism>
<evidence type="ECO:0000313" key="12">
    <source>
        <dbReference type="RefSeq" id="XP_022954308.1"/>
    </source>
</evidence>
<dbReference type="AlphaFoldDB" id="A0A6J1GQR2"/>
<dbReference type="GeneID" id="111456595"/>
<dbReference type="Proteomes" id="UP000504609">
    <property type="component" value="Unplaced"/>
</dbReference>
<evidence type="ECO:0000256" key="7">
    <source>
        <dbReference type="ARBA" id="ARBA00023136"/>
    </source>
</evidence>
<dbReference type="CDD" id="cd08379">
    <property type="entry name" value="C2D_MCTP_PRT_plant"/>
    <property type="match status" value="1"/>
</dbReference>
<dbReference type="InterPro" id="IPR035892">
    <property type="entry name" value="C2_domain_sf"/>
</dbReference>
<evidence type="ECO:0000256" key="1">
    <source>
        <dbReference type="ARBA" id="ARBA00004141"/>
    </source>
</evidence>
<dbReference type="PROSITE" id="PS50004">
    <property type="entry name" value="C2"/>
    <property type="match status" value="3"/>
</dbReference>
<dbReference type="SMART" id="SM00239">
    <property type="entry name" value="C2"/>
    <property type="match status" value="3"/>
</dbReference>
<dbReference type="KEGG" id="cmos:111456595"/>
<proteinExistence type="inferred from homology"/>
<keyword evidence="11" id="KW-1185">Reference proteome</keyword>
<evidence type="ECO:0000256" key="9">
    <source>
        <dbReference type="SAM" id="Phobius"/>
    </source>
</evidence>
<dbReference type="InterPro" id="IPR047258">
    <property type="entry name" value="C2C_MCTP_PRT_plant"/>
</dbReference>
<keyword evidence="3 9" id="KW-0812">Transmembrane</keyword>
<gene>
    <name evidence="12" type="primary">LOC111456595</name>
</gene>
<keyword evidence="5" id="KW-0106">Calcium</keyword>
<dbReference type="InterPro" id="IPR047255">
    <property type="entry name" value="C2D_MCTP_PRT_plant"/>
</dbReference>
<dbReference type="PANTHER" id="PTHR31425">
    <property type="entry name" value="PHOSPHORIBOSYLANTHRANILATE TRANSFERASE ISOFORM 1"/>
    <property type="match status" value="1"/>
</dbReference>
<evidence type="ECO:0000256" key="4">
    <source>
        <dbReference type="ARBA" id="ARBA00022737"/>
    </source>
</evidence>
<feature type="transmembrane region" description="Helical" evidence="9">
    <location>
        <begin position="715"/>
        <end position="744"/>
    </location>
</feature>
<dbReference type="InterPro" id="IPR047259">
    <property type="entry name" value="QUIRKY-like"/>
</dbReference>
<evidence type="ECO:0000256" key="6">
    <source>
        <dbReference type="ARBA" id="ARBA00022989"/>
    </source>
</evidence>
<dbReference type="CDD" id="cd08378">
    <property type="entry name" value="C2B_MCTP_PRT_plant"/>
    <property type="match status" value="1"/>
</dbReference>
<name>A0A6J1GQR2_CUCMO</name>
<evidence type="ECO:0000313" key="11">
    <source>
        <dbReference type="Proteomes" id="UP000504609"/>
    </source>
</evidence>
<sequence>MGKKNQTTPHKPHEDFKLKETSPNINGGKSSVRISTTFDLVEQMLFLYVKVERARDLTPPCDPFVEIKLGNYRGSTKTLEKSENPEWGSVFAFAKDRIQTTDVEISLFNKSAADAEVGSIVLSISDVPMRVPPDSQLASQWYKLEKRNGGDSRVRGELMLSVWMGTQADSHYSIAWHSDAAAATGDGVVNTQSKVYQSPRLWYLRLNIIEAQDLVIKDKNRKPEVLIEAKLGIIQMISRVSESKNLNPTWNQDMLLVAAEPFEKNLELRVVDKINPNEIHVLGVCQIPLDKIEVRNNSSPVENKWYNLKKPDSDKAEAAETEEVKFASKLHLRVSLDGGYHVLHEPIHYASDLRATSKSLWPSRIGVLELGILSASGLSPMKQKENRTDAFCVAKYGPKWVRTRTVTNTSAPKWNEQYIFEVYDPCTVLTIGVFDNGYLQGEDKGKDSRIGKVRIRLSTLETDRIYTHSYPLVALQASGVKKMGEIQLAVRFSCLSLINMLQIYAQALLPEMHYTLPLSIYQMDHLRDQCLNILSDRLTRAEPKLRREVIYYMLDADSHIWSIRKSKANFNRIAALFDWLILFCKWFGCVRSWTNPTMTIAVHIMFTLVVFFPELIFPTVLFYCFVLGMWRYRVRPRHPPHMDTELSYAYAVTTDDLEEEFDTFPSSANGGVLKRRYDKLRHIGGRMQVLMGDIATQGERVEGLLSWRDPRATALFMLVCLVGAVGMYVVPFKLLVLSLGFYVMRHPRFRIALPCFPQNFLRRMPARTDSLL</sequence>
<comment type="subcellular location">
    <subcellularLocation>
        <location evidence="1">Membrane</location>
        <topology evidence="1">Multi-pass membrane protein</topology>
    </subcellularLocation>
</comment>
<dbReference type="SMR" id="A0A6J1GQR2"/>
<feature type="region of interest" description="Disordered" evidence="8">
    <location>
        <begin position="1"/>
        <end position="28"/>
    </location>
</feature>
<evidence type="ECO:0000259" key="10">
    <source>
        <dbReference type="PROSITE" id="PS50004"/>
    </source>
</evidence>
<dbReference type="RefSeq" id="XP_022954308.1">
    <property type="nucleotide sequence ID" value="XM_023098540.1"/>
</dbReference>
<keyword evidence="6 9" id="KW-1133">Transmembrane helix</keyword>
<dbReference type="FunFam" id="2.60.40.150:FF:000090">
    <property type="entry name" value="C2 domain-containing protein"/>
    <property type="match status" value="1"/>
</dbReference>
<dbReference type="InterPro" id="IPR000008">
    <property type="entry name" value="C2_dom"/>
</dbReference>
<dbReference type="Pfam" id="PF08372">
    <property type="entry name" value="PRT_C"/>
    <property type="match status" value="1"/>
</dbReference>
<feature type="domain" description="C2" evidence="10">
    <location>
        <begin position="28"/>
        <end position="142"/>
    </location>
</feature>
<dbReference type="Gene3D" id="2.60.40.150">
    <property type="entry name" value="C2 domain"/>
    <property type="match status" value="3"/>
</dbReference>
<evidence type="ECO:0000256" key="8">
    <source>
        <dbReference type="SAM" id="MobiDB-lite"/>
    </source>
</evidence>
<feature type="transmembrane region" description="Helical" evidence="9">
    <location>
        <begin position="600"/>
        <end position="627"/>
    </location>
</feature>
<dbReference type="SUPFAM" id="SSF49562">
    <property type="entry name" value="C2 domain (Calcium/lipid-binding domain, CaLB)"/>
    <property type="match status" value="3"/>
</dbReference>
<protein>
    <submittedName>
        <fullName evidence="12">FT-interacting protein 1-like</fullName>
    </submittedName>
</protein>
<feature type="domain" description="C2" evidence="10">
    <location>
        <begin position="185"/>
        <end position="306"/>
    </location>
</feature>
<feature type="domain" description="C2" evidence="10">
    <location>
        <begin position="349"/>
        <end position="470"/>
    </location>
</feature>
<dbReference type="InterPro" id="IPR013583">
    <property type="entry name" value="MCTP_C"/>
</dbReference>
<keyword evidence="4" id="KW-0677">Repeat</keyword>
<accession>A0A6J1GQR2</accession>
<reference evidence="12" key="1">
    <citation type="submission" date="2025-08" db="UniProtKB">
        <authorList>
            <consortium name="RefSeq"/>
        </authorList>
    </citation>
    <scope>IDENTIFICATION</scope>
    <source>
        <tissue evidence="12">Young leaves</tissue>
    </source>
</reference>
<dbReference type="InterPro" id="IPR047257">
    <property type="entry name" value="C2B_MCTP_PRT_plant"/>
</dbReference>
<evidence type="ECO:0000256" key="2">
    <source>
        <dbReference type="ARBA" id="ARBA00007923"/>
    </source>
</evidence>
<feature type="compositionally biased region" description="Basic and acidic residues" evidence="8">
    <location>
        <begin position="11"/>
        <end position="20"/>
    </location>
</feature>